<evidence type="ECO:0000313" key="3">
    <source>
        <dbReference type="Proteomes" id="UP001604277"/>
    </source>
</evidence>
<feature type="compositionally biased region" description="Low complexity" evidence="1">
    <location>
        <begin position="533"/>
        <end position="542"/>
    </location>
</feature>
<feature type="compositionally biased region" description="Polar residues" evidence="1">
    <location>
        <begin position="495"/>
        <end position="517"/>
    </location>
</feature>
<gene>
    <name evidence="2" type="ORF">Fot_00384</name>
</gene>
<organism evidence="2 3">
    <name type="scientific">Forsythia ovata</name>
    <dbReference type="NCBI Taxonomy" id="205694"/>
    <lineage>
        <taxon>Eukaryota</taxon>
        <taxon>Viridiplantae</taxon>
        <taxon>Streptophyta</taxon>
        <taxon>Embryophyta</taxon>
        <taxon>Tracheophyta</taxon>
        <taxon>Spermatophyta</taxon>
        <taxon>Magnoliopsida</taxon>
        <taxon>eudicotyledons</taxon>
        <taxon>Gunneridae</taxon>
        <taxon>Pentapetalae</taxon>
        <taxon>asterids</taxon>
        <taxon>lamiids</taxon>
        <taxon>Lamiales</taxon>
        <taxon>Oleaceae</taxon>
        <taxon>Forsythieae</taxon>
        <taxon>Forsythia</taxon>
    </lineage>
</organism>
<protein>
    <submittedName>
        <fullName evidence="2">Nuclear pore complex protein</fullName>
    </submittedName>
</protein>
<keyword evidence="3" id="KW-1185">Reference proteome</keyword>
<reference evidence="3" key="1">
    <citation type="submission" date="2024-07" db="EMBL/GenBank/DDBJ databases">
        <title>Two chromosome-level genome assemblies of Korean endemic species Abeliophyllum distichum and Forsythia ovata (Oleaceae).</title>
        <authorList>
            <person name="Jang H."/>
        </authorList>
    </citation>
    <scope>NUCLEOTIDE SEQUENCE [LARGE SCALE GENOMIC DNA]</scope>
</reference>
<feature type="region of interest" description="Disordered" evidence="1">
    <location>
        <begin position="495"/>
        <end position="604"/>
    </location>
</feature>
<feature type="compositionally biased region" description="Basic residues" evidence="1">
    <location>
        <begin position="591"/>
        <end position="604"/>
    </location>
</feature>
<feature type="compositionally biased region" description="Low complexity" evidence="1">
    <location>
        <begin position="552"/>
        <end position="565"/>
    </location>
</feature>
<evidence type="ECO:0000313" key="2">
    <source>
        <dbReference type="EMBL" id="KAL2555645.1"/>
    </source>
</evidence>
<feature type="region of interest" description="Disordered" evidence="1">
    <location>
        <begin position="20"/>
        <end position="49"/>
    </location>
</feature>
<dbReference type="Proteomes" id="UP001604277">
    <property type="component" value="Unassembled WGS sequence"/>
</dbReference>
<accession>A0ABD1X121</accession>
<name>A0ABD1X121_9LAMI</name>
<proteinExistence type="predicted"/>
<feature type="compositionally biased region" description="Polar residues" evidence="1">
    <location>
        <begin position="22"/>
        <end position="42"/>
    </location>
</feature>
<evidence type="ECO:0000256" key="1">
    <source>
        <dbReference type="SAM" id="MobiDB-lite"/>
    </source>
</evidence>
<dbReference type="EMBL" id="JBFOLJ010000001">
    <property type="protein sequence ID" value="KAL2555645.1"/>
    <property type="molecule type" value="Genomic_DNA"/>
</dbReference>
<comment type="caution">
    <text evidence="2">The sequence shown here is derived from an EMBL/GenBank/DDBJ whole genome shotgun (WGS) entry which is preliminary data.</text>
</comment>
<dbReference type="AlphaFoldDB" id="A0ABD1X121"/>
<sequence length="604" mass="60391">MPSPAELKLGKNSIQLEVMSPSVASQAPSTSFQSTLHPQSVFNFDKPKEANNSPPLLSFSSKVDDRASSFAISSSPFELSNRIQFTWSDTKPESSRSSVNVLSTPTGAQQIIAESNEGGHQNTQKAGNTIGISETVTSVTSNGSLVSSAPAFSFTPSTSIANFVTSGTAASSSCCHFGSNVAPSPIIEFSISADPSTAVSAPSTSNVSEPTVFQPKAENNTIFGSLSNTRSSIASFATSSGSNTFGLGSSLASLTANGQSQSSFLGAASGFLTSAVGTVSQSTTIQFGTSASLSSFNISSCTSFGSSSVSSQASSPNISFGFSSSLASSSTNNGIGSVNGPTSSTFKFGASSSDVNAVSSSGGATGLSSFGASSSSSGNNAIGSSNGPSVDIFRFSGSSSASTPGTNAASSSTNTSGIFKFGGNSSASSVFTTSTLSTGSSFGASSSSFATNTAPMVLNSSSGASSSPIFSFSAAPAAALLPVFGNPSSPFGISPGNNNKINTENSMAEDPVQSSAPSLPVFGQPSISPSPPGFMFGSPNPSRANPFQFGGQPNQVSQQNPSPFQASTSLEFNAGGSFSLGSGGGGDKSGRKIVKVSRSKNRRK</sequence>